<gene>
    <name evidence="4" type="ORF">KL86DPRO_50041</name>
</gene>
<evidence type="ECO:0000256" key="2">
    <source>
        <dbReference type="SAM" id="MobiDB-lite"/>
    </source>
</evidence>
<dbReference type="CDD" id="cd10456">
    <property type="entry name" value="GIY-YIG_UPF0213"/>
    <property type="match status" value="1"/>
</dbReference>
<evidence type="ECO:0000259" key="3">
    <source>
        <dbReference type="PROSITE" id="PS50164"/>
    </source>
</evidence>
<evidence type="ECO:0000256" key="1">
    <source>
        <dbReference type="ARBA" id="ARBA00007435"/>
    </source>
</evidence>
<dbReference type="Pfam" id="PF01541">
    <property type="entry name" value="GIY-YIG"/>
    <property type="match status" value="1"/>
</dbReference>
<dbReference type="PANTHER" id="PTHR34477:SF1">
    <property type="entry name" value="UPF0213 PROTEIN YHBQ"/>
    <property type="match status" value="1"/>
</dbReference>
<comment type="similarity">
    <text evidence="1">Belongs to the UPF0213 family.</text>
</comment>
<protein>
    <submittedName>
        <fullName evidence="4">Excinuclease ABC C subunit domain protein (Modular protein)</fullName>
    </submittedName>
</protein>
<dbReference type="EMBL" id="FLUQ01000005">
    <property type="protein sequence ID" value="SBW09002.1"/>
    <property type="molecule type" value="Genomic_DNA"/>
</dbReference>
<dbReference type="AlphaFoldDB" id="A0A212KBG7"/>
<accession>A0A212KBG7</accession>
<dbReference type="InterPro" id="IPR000305">
    <property type="entry name" value="GIY-YIG_endonuc"/>
</dbReference>
<evidence type="ECO:0000313" key="4">
    <source>
        <dbReference type="EMBL" id="SBW09002.1"/>
    </source>
</evidence>
<sequence length="115" mass="12716">MSSAAPRDTGAAPAPRESPETPASDADSWKVYLLECADGTYYCGVAKHLDRRLAQHNGLRPGGAKYTRARRPVTLLAFRICPDKRCAYRLEYAVKTAPREKKRKILLSEDLPGAL</sequence>
<feature type="domain" description="GIY-YIG" evidence="3">
    <location>
        <begin position="27"/>
        <end position="104"/>
    </location>
</feature>
<organism evidence="4">
    <name type="scientific">uncultured delta proteobacterium</name>
    <dbReference type="NCBI Taxonomy" id="34034"/>
    <lineage>
        <taxon>Bacteria</taxon>
        <taxon>Deltaproteobacteria</taxon>
        <taxon>environmental samples</taxon>
    </lineage>
</organism>
<dbReference type="PROSITE" id="PS50164">
    <property type="entry name" value="GIY_YIG"/>
    <property type="match status" value="1"/>
</dbReference>
<dbReference type="PANTHER" id="PTHR34477">
    <property type="entry name" value="UPF0213 PROTEIN YHBQ"/>
    <property type="match status" value="1"/>
</dbReference>
<dbReference type="SUPFAM" id="SSF82771">
    <property type="entry name" value="GIY-YIG endonuclease"/>
    <property type="match status" value="1"/>
</dbReference>
<dbReference type="InterPro" id="IPR035901">
    <property type="entry name" value="GIY-YIG_endonuc_sf"/>
</dbReference>
<reference evidence="4" key="1">
    <citation type="submission" date="2016-04" db="EMBL/GenBank/DDBJ databases">
        <authorList>
            <person name="Evans L.H."/>
            <person name="Alamgir A."/>
            <person name="Owens N."/>
            <person name="Weber N.D."/>
            <person name="Virtaneva K."/>
            <person name="Barbian K."/>
            <person name="Babar A."/>
            <person name="Rosenke K."/>
        </authorList>
    </citation>
    <scope>NUCLEOTIDE SEQUENCE</scope>
    <source>
        <strain evidence="4">86</strain>
    </source>
</reference>
<dbReference type="InterPro" id="IPR050190">
    <property type="entry name" value="UPF0213_domain"/>
</dbReference>
<proteinExistence type="inferred from homology"/>
<name>A0A212KBG7_9DELT</name>
<dbReference type="Gene3D" id="3.40.1440.10">
    <property type="entry name" value="GIY-YIG endonuclease"/>
    <property type="match status" value="1"/>
</dbReference>
<feature type="region of interest" description="Disordered" evidence="2">
    <location>
        <begin position="1"/>
        <end position="26"/>
    </location>
</feature>